<organism evidence="1 2">
    <name type="scientific">Senegalimassilia faecalis</name>
    <dbReference type="NCBI Taxonomy" id="2509433"/>
    <lineage>
        <taxon>Bacteria</taxon>
        <taxon>Bacillati</taxon>
        <taxon>Actinomycetota</taxon>
        <taxon>Coriobacteriia</taxon>
        <taxon>Coriobacteriales</taxon>
        <taxon>Coriobacteriaceae</taxon>
        <taxon>Senegalimassilia</taxon>
    </lineage>
</organism>
<comment type="caution">
    <text evidence="1">The sequence shown here is derived from an EMBL/GenBank/DDBJ whole genome shotgun (WGS) entry which is preliminary data.</text>
</comment>
<dbReference type="RefSeq" id="WP_129425711.1">
    <property type="nucleotide sequence ID" value="NZ_SDPW01000001.1"/>
</dbReference>
<keyword evidence="2" id="KW-1185">Reference proteome</keyword>
<name>A0A4Q2K318_9ACTN</name>
<accession>A0A4Q2K318</accession>
<sequence length="71" mass="7643">MPCNVYGISQTAYYAAAQAGVKPQAVITVRDCAYSGEKLCEFNGIRYAVDSAVVANVDNVRLTLVEKVGNR</sequence>
<dbReference type="EMBL" id="SDPW01000001">
    <property type="protein sequence ID" value="RXZ54888.1"/>
    <property type="molecule type" value="Genomic_DNA"/>
</dbReference>
<gene>
    <name evidence="1" type="ORF">ET524_10635</name>
</gene>
<evidence type="ECO:0000313" key="2">
    <source>
        <dbReference type="Proteomes" id="UP000293345"/>
    </source>
</evidence>
<protein>
    <submittedName>
        <fullName evidence="1">Uncharacterized protein</fullName>
    </submittedName>
</protein>
<evidence type="ECO:0000313" key="1">
    <source>
        <dbReference type="EMBL" id="RXZ54888.1"/>
    </source>
</evidence>
<dbReference type="AlphaFoldDB" id="A0A4Q2K318"/>
<proteinExistence type="predicted"/>
<dbReference type="OrthoDB" id="3197245at2"/>
<reference evidence="1 2" key="1">
    <citation type="submission" date="2019-01" db="EMBL/GenBank/DDBJ databases">
        <title>Senegalimassilia sp. nov. KGMB04484 isolated human feces.</title>
        <authorList>
            <person name="Han K.-I."/>
            <person name="Kim J.-S."/>
            <person name="Lee K.C."/>
            <person name="Suh M.K."/>
            <person name="Eom M.K."/>
            <person name="Lee J.H."/>
            <person name="Park S.-H."/>
            <person name="Kang S.W."/>
            <person name="Park J.-E."/>
            <person name="Oh B.S."/>
            <person name="Yu S.Y."/>
            <person name="Choi S.-H."/>
            <person name="Lee D.H."/>
            <person name="Yoon H."/>
            <person name="Kim B.-Y."/>
            <person name="Lee J.H."/>
            <person name="Lee J.-S."/>
        </authorList>
    </citation>
    <scope>NUCLEOTIDE SEQUENCE [LARGE SCALE GENOMIC DNA]</scope>
    <source>
        <strain evidence="1 2">KGMB04484</strain>
    </source>
</reference>
<dbReference type="Proteomes" id="UP000293345">
    <property type="component" value="Unassembled WGS sequence"/>
</dbReference>